<name>A0ABQ9UDS0_SAGOE</name>
<dbReference type="EMBL" id="JASSZA010000013">
    <property type="protein sequence ID" value="KAK2095076.1"/>
    <property type="molecule type" value="Genomic_DNA"/>
</dbReference>
<reference evidence="1 2" key="1">
    <citation type="submission" date="2023-05" db="EMBL/GenBank/DDBJ databases">
        <title>B98-5 Cell Line De Novo Hybrid Assembly: An Optical Mapping Approach.</title>
        <authorList>
            <person name="Kananen K."/>
            <person name="Auerbach J.A."/>
            <person name="Kautto E."/>
            <person name="Blachly J.S."/>
        </authorList>
    </citation>
    <scope>NUCLEOTIDE SEQUENCE [LARGE SCALE GENOMIC DNA]</scope>
    <source>
        <strain evidence="1">B95-8</strain>
        <tissue evidence="1">Cell line</tissue>
    </source>
</reference>
<dbReference type="Proteomes" id="UP001266305">
    <property type="component" value="Unassembled WGS sequence"/>
</dbReference>
<protein>
    <submittedName>
        <fullName evidence="1">Uncharacterized protein</fullName>
    </submittedName>
</protein>
<accession>A0ABQ9UDS0</accession>
<comment type="caution">
    <text evidence="1">The sequence shown here is derived from an EMBL/GenBank/DDBJ whole genome shotgun (WGS) entry which is preliminary data.</text>
</comment>
<sequence length="117" mass="13166">MEVQRHLRVVHILFPVKMGRSGNMTLQSGSFSSLGTQGEVFVSIDAWQMNQHLDHMSHLTHFSGDLQGEGFSAALGHRFVGLMRMWALPQSLMLSVLRVQGFLEEVLSKENEKDLAE</sequence>
<keyword evidence="2" id="KW-1185">Reference proteome</keyword>
<evidence type="ECO:0000313" key="2">
    <source>
        <dbReference type="Proteomes" id="UP001266305"/>
    </source>
</evidence>
<organism evidence="1 2">
    <name type="scientific">Saguinus oedipus</name>
    <name type="common">Cotton-top tamarin</name>
    <name type="synonym">Oedipomidas oedipus</name>
    <dbReference type="NCBI Taxonomy" id="9490"/>
    <lineage>
        <taxon>Eukaryota</taxon>
        <taxon>Metazoa</taxon>
        <taxon>Chordata</taxon>
        <taxon>Craniata</taxon>
        <taxon>Vertebrata</taxon>
        <taxon>Euteleostomi</taxon>
        <taxon>Mammalia</taxon>
        <taxon>Eutheria</taxon>
        <taxon>Euarchontoglires</taxon>
        <taxon>Primates</taxon>
        <taxon>Haplorrhini</taxon>
        <taxon>Platyrrhini</taxon>
        <taxon>Cebidae</taxon>
        <taxon>Callitrichinae</taxon>
        <taxon>Saguinus</taxon>
    </lineage>
</organism>
<evidence type="ECO:0000313" key="1">
    <source>
        <dbReference type="EMBL" id="KAK2095076.1"/>
    </source>
</evidence>
<gene>
    <name evidence="1" type="ORF">P7K49_026492</name>
</gene>
<proteinExistence type="predicted"/>